<feature type="transmembrane region" description="Helical" evidence="5">
    <location>
        <begin position="205"/>
        <end position="226"/>
    </location>
</feature>
<feature type="non-terminal residue" evidence="7">
    <location>
        <position position="1"/>
    </location>
</feature>
<feature type="transmembrane region" description="Helical" evidence="5">
    <location>
        <begin position="334"/>
        <end position="351"/>
    </location>
</feature>
<keyword evidence="2 5" id="KW-0812">Transmembrane</keyword>
<evidence type="ECO:0000256" key="2">
    <source>
        <dbReference type="ARBA" id="ARBA00022692"/>
    </source>
</evidence>
<proteinExistence type="predicted"/>
<feature type="transmembrane region" description="Helical" evidence="5">
    <location>
        <begin position="489"/>
        <end position="506"/>
    </location>
</feature>
<gene>
    <name evidence="7" type="primary">slc36a4_13</name>
    <name evidence="7" type="ORF">CM83_70343</name>
</gene>
<evidence type="ECO:0000256" key="5">
    <source>
        <dbReference type="SAM" id="Phobius"/>
    </source>
</evidence>
<protein>
    <submittedName>
        <fullName evidence="7">Proton-coupled amino acid transporter 4</fullName>
    </submittedName>
</protein>
<dbReference type="AlphaFoldDB" id="A0A0A9YVX6"/>
<dbReference type="GO" id="GO:0015179">
    <property type="term" value="F:L-amino acid transmembrane transporter activity"/>
    <property type="evidence" value="ECO:0007669"/>
    <property type="project" value="TreeGrafter"/>
</dbReference>
<feature type="transmembrane region" description="Helical" evidence="5">
    <location>
        <begin position="445"/>
        <end position="468"/>
    </location>
</feature>
<dbReference type="PANTHER" id="PTHR22950">
    <property type="entry name" value="AMINO ACID TRANSPORTER"/>
    <property type="match status" value="1"/>
</dbReference>
<dbReference type="PANTHER" id="PTHR22950:SF460">
    <property type="entry name" value="PROTON-COUPLED AMINO ACID TRANSPORTER 4-LIKE PROTEIN"/>
    <property type="match status" value="1"/>
</dbReference>
<evidence type="ECO:0000256" key="3">
    <source>
        <dbReference type="ARBA" id="ARBA00022989"/>
    </source>
</evidence>
<dbReference type="EMBL" id="GBHO01008356">
    <property type="protein sequence ID" value="JAG35248.1"/>
    <property type="molecule type" value="Transcribed_RNA"/>
</dbReference>
<feature type="transmembrane region" description="Helical" evidence="5">
    <location>
        <begin position="371"/>
        <end position="389"/>
    </location>
</feature>
<feature type="transmembrane region" description="Helical" evidence="5">
    <location>
        <begin position="512"/>
        <end position="537"/>
    </location>
</feature>
<accession>A0A0A9YVX6</accession>
<evidence type="ECO:0000259" key="6">
    <source>
        <dbReference type="Pfam" id="PF01490"/>
    </source>
</evidence>
<feature type="transmembrane region" description="Helical" evidence="5">
    <location>
        <begin position="305"/>
        <end position="322"/>
    </location>
</feature>
<dbReference type="Pfam" id="PF01490">
    <property type="entry name" value="Aa_trans"/>
    <property type="match status" value="1"/>
</dbReference>
<reference evidence="7" key="2">
    <citation type="submission" date="2014-07" db="EMBL/GenBank/DDBJ databases">
        <authorList>
            <person name="Hull J."/>
        </authorList>
    </citation>
    <scope>NUCLEOTIDE SEQUENCE</scope>
</reference>
<evidence type="ECO:0000313" key="7">
    <source>
        <dbReference type="EMBL" id="JAG35248.1"/>
    </source>
</evidence>
<keyword evidence="4 5" id="KW-0472">Membrane</keyword>
<feature type="domain" description="Amino acid transporter transmembrane" evidence="6">
    <location>
        <begin position="174"/>
        <end position="570"/>
    </location>
</feature>
<reference evidence="7" key="1">
    <citation type="journal article" date="2014" name="PLoS ONE">
        <title>Transcriptome-Based Identification of ABC Transporters in the Western Tarnished Plant Bug Lygus hesperus.</title>
        <authorList>
            <person name="Hull J.J."/>
            <person name="Chaney K."/>
            <person name="Geib S.M."/>
            <person name="Fabrick J.A."/>
            <person name="Brent C.S."/>
            <person name="Walsh D."/>
            <person name="Lavine L.C."/>
        </authorList>
    </citation>
    <scope>NUCLEOTIDE SEQUENCE</scope>
</reference>
<feature type="transmembrane region" description="Helical" evidence="5">
    <location>
        <begin position="401"/>
        <end position="425"/>
    </location>
</feature>
<organism evidence="7">
    <name type="scientific">Lygus hesperus</name>
    <name type="common">Western plant bug</name>
    <dbReference type="NCBI Taxonomy" id="30085"/>
    <lineage>
        <taxon>Eukaryota</taxon>
        <taxon>Metazoa</taxon>
        <taxon>Ecdysozoa</taxon>
        <taxon>Arthropoda</taxon>
        <taxon>Hexapoda</taxon>
        <taxon>Insecta</taxon>
        <taxon>Pterygota</taxon>
        <taxon>Neoptera</taxon>
        <taxon>Paraneoptera</taxon>
        <taxon>Hemiptera</taxon>
        <taxon>Heteroptera</taxon>
        <taxon>Panheteroptera</taxon>
        <taxon>Cimicomorpha</taxon>
        <taxon>Miridae</taxon>
        <taxon>Mirini</taxon>
        <taxon>Lygus</taxon>
    </lineage>
</organism>
<feature type="transmembrane region" description="Helical" evidence="5">
    <location>
        <begin position="268"/>
        <end position="289"/>
    </location>
</feature>
<feature type="transmembrane region" description="Helical" evidence="5">
    <location>
        <begin position="549"/>
        <end position="571"/>
    </location>
</feature>
<dbReference type="InterPro" id="IPR013057">
    <property type="entry name" value="AA_transpt_TM"/>
</dbReference>
<comment type="subcellular location">
    <subcellularLocation>
        <location evidence="1">Membrane</location>
        <topology evidence="1">Multi-pass membrane protein</topology>
    </subcellularLocation>
</comment>
<sequence>SISRRRLEISGADGPVPVIRGFISVWRLHLEFVTSSLHSSSSSVGSTFLPLIRPRSKYRAGAVACKLPSRVDRLPLEVRLTVMDPLDYGFSDMDVPLNNMGKSVRPIITEYDPEKRTARTELGDLVLVKYKCQSNGVPTSMTNGSTLPLVSCTLKETEDGGYNPFEHRRLTHPTTDTETLIHLLKGSLGTGLLAMPYAFAHAGLWFGLVATCIIGIVCTYCIHILVKCSHILCRRMKVPSLGFADVAEVAFLAGPHGIRRFAAVSRAVINWFLIIDLLGCCCVYVVFVAKNLKPVFDNYLENLDIRVYMLILLPPLIGINLIKNLKYLAPFSMIANLLIGTGMTITLYYVFSSLDEAAEVPAFTSVPQLPIFFGTAIFALEGIGVVMPLENNMKTPTHFIGCPSVLNFGMGFVVSLYATVGFFGYLRYGAATAESISINLPNDPLAQSVKIMIAAAIFFTFALQFYVPMEIIWKSLKHRFTSRPVMAENILRISLVVMCVLIAVAVPNLGPMISLVGAVCLSVLGLMFPSVIELIVFYEEGYGCLKWMLWKNLFIIAFGVLGLVTGTMVSLHDLFKE</sequence>
<evidence type="ECO:0000256" key="4">
    <source>
        <dbReference type="ARBA" id="ARBA00023136"/>
    </source>
</evidence>
<keyword evidence="3 5" id="KW-1133">Transmembrane helix</keyword>
<evidence type="ECO:0000256" key="1">
    <source>
        <dbReference type="ARBA" id="ARBA00004141"/>
    </source>
</evidence>
<name>A0A0A9YVX6_LYGHE</name>
<dbReference type="GO" id="GO:0005774">
    <property type="term" value="C:vacuolar membrane"/>
    <property type="evidence" value="ECO:0007669"/>
    <property type="project" value="TreeGrafter"/>
</dbReference>